<name>A0A250WX08_9CHLO</name>
<dbReference type="STRING" id="1157962.A0A250WX08"/>
<protein>
    <submittedName>
        <fullName evidence="10">Uncharacterized protein</fullName>
    </submittedName>
</protein>
<dbReference type="GO" id="GO:0003677">
    <property type="term" value="F:DNA binding"/>
    <property type="evidence" value="ECO:0007669"/>
    <property type="project" value="UniProtKB-KW"/>
</dbReference>
<dbReference type="InterPro" id="IPR017930">
    <property type="entry name" value="Myb_dom"/>
</dbReference>
<evidence type="ECO:0000256" key="6">
    <source>
        <dbReference type="SAM" id="MobiDB-lite"/>
    </source>
</evidence>
<dbReference type="NCBIfam" id="TIGR01557">
    <property type="entry name" value="myb_SHAQKYF"/>
    <property type="match status" value="1"/>
</dbReference>
<dbReference type="OrthoDB" id="118550at2759"/>
<dbReference type="Pfam" id="PF00249">
    <property type="entry name" value="Myb_DNA-binding"/>
    <property type="match status" value="1"/>
</dbReference>
<dbReference type="PANTHER" id="PTHR44042:SF67">
    <property type="entry name" value="MYB-LIKE PROTEIN I"/>
    <property type="match status" value="1"/>
</dbReference>
<evidence type="ECO:0000259" key="8">
    <source>
        <dbReference type="PROSITE" id="PS51293"/>
    </source>
</evidence>
<dbReference type="SMART" id="SM00717">
    <property type="entry name" value="SANT"/>
    <property type="match status" value="2"/>
</dbReference>
<dbReference type="InterPro" id="IPR017884">
    <property type="entry name" value="SANT_dom"/>
</dbReference>
<keyword evidence="3" id="KW-0238">DNA-binding</keyword>
<dbReference type="InterPro" id="IPR006447">
    <property type="entry name" value="Myb_dom_plants"/>
</dbReference>
<feature type="compositionally biased region" description="Basic and acidic residues" evidence="6">
    <location>
        <begin position="83"/>
        <end position="100"/>
    </location>
</feature>
<keyword evidence="11" id="KW-1185">Reference proteome</keyword>
<comment type="caution">
    <text evidence="10">The sequence shown here is derived from an EMBL/GenBank/DDBJ whole genome shotgun (WGS) entry which is preliminary data.</text>
</comment>
<dbReference type="AlphaFoldDB" id="A0A250WX08"/>
<gene>
    <name evidence="10" type="ORF">CEUSTIGMA_g2817.t1</name>
</gene>
<keyword evidence="5" id="KW-0539">Nucleus</keyword>
<evidence type="ECO:0000256" key="1">
    <source>
        <dbReference type="ARBA" id="ARBA00004123"/>
    </source>
</evidence>
<feature type="domain" description="HTH myb-type" evidence="9">
    <location>
        <begin position="97"/>
        <end position="153"/>
    </location>
</feature>
<evidence type="ECO:0000256" key="3">
    <source>
        <dbReference type="ARBA" id="ARBA00023125"/>
    </source>
</evidence>
<proteinExistence type="predicted"/>
<dbReference type="FunFam" id="1.10.10.60:FF:000009">
    <property type="entry name" value="transcription factor MYB1R1"/>
    <property type="match status" value="1"/>
</dbReference>
<evidence type="ECO:0000313" key="10">
    <source>
        <dbReference type="EMBL" id="GAX75373.1"/>
    </source>
</evidence>
<dbReference type="InterPro" id="IPR001005">
    <property type="entry name" value="SANT/Myb"/>
</dbReference>
<evidence type="ECO:0000256" key="4">
    <source>
        <dbReference type="ARBA" id="ARBA00023163"/>
    </source>
</evidence>
<organism evidence="10 11">
    <name type="scientific">Chlamydomonas eustigma</name>
    <dbReference type="NCBI Taxonomy" id="1157962"/>
    <lineage>
        <taxon>Eukaryota</taxon>
        <taxon>Viridiplantae</taxon>
        <taxon>Chlorophyta</taxon>
        <taxon>core chlorophytes</taxon>
        <taxon>Chlorophyceae</taxon>
        <taxon>CS clade</taxon>
        <taxon>Chlamydomonadales</taxon>
        <taxon>Chlamydomonadaceae</taxon>
        <taxon>Chlamydomonas</taxon>
    </lineage>
</organism>
<evidence type="ECO:0000313" key="11">
    <source>
        <dbReference type="Proteomes" id="UP000232323"/>
    </source>
</evidence>
<evidence type="ECO:0000259" key="9">
    <source>
        <dbReference type="PROSITE" id="PS51294"/>
    </source>
</evidence>
<dbReference type="Gene3D" id="1.10.10.60">
    <property type="entry name" value="Homeodomain-like"/>
    <property type="match status" value="2"/>
</dbReference>
<dbReference type="Proteomes" id="UP000232323">
    <property type="component" value="Unassembled WGS sequence"/>
</dbReference>
<sequence length="175" mass="20284">MIFATSAPLTSWSIEENKKFEKALAQHFHDEDRWTKISEHCPHKQIEDIIGQFEKLKMDLTRIQGSQPSALGMNKLTSQTKIESLKRAKTEPMDIPEQPRKGVSWTQQEHQKFLEGLEQYGKGNWRAISRDFVISRTPTQVASHAQKYFLRVTNTKSKRRSSIHDLARQGSYSLE</sequence>
<comment type="subcellular location">
    <subcellularLocation>
        <location evidence="1">Nucleus</location>
    </subcellularLocation>
</comment>
<dbReference type="CDD" id="cd00167">
    <property type="entry name" value="SANT"/>
    <property type="match status" value="2"/>
</dbReference>
<accession>A0A250WX08</accession>
<keyword evidence="4" id="KW-0804">Transcription</keyword>
<dbReference type="PANTHER" id="PTHR44042">
    <property type="entry name" value="DUPLICATED HOMEODOMAIN-LIKE SUPERFAMILY PROTEIN-RELATED"/>
    <property type="match status" value="1"/>
</dbReference>
<reference evidence="10 11" key="1">
    <citation type="submission" date="2017-08" db="EMBL/GenBank/DDBJ databases">
        <title>Acidophilic green algal genome provides insights into adaptation to an acidic environment.</title>
        <authorList>
            <person name="Hirooka S."/>
            <person name="Hirose Y."/>
            <person name="Kanesaki Y."/>
            <person name="Higuchi S."/>
            <person name="Fujiwara T."/>
            <person name="Onuma R."/>
            <person name="Era A."/>
            <person name="Ohbayashi R."/>
            <person name="Uzuka A."/>
            <person name="Nozaki H."/>
            <person name="Yoshikawa H."/>
            <person name="Miyagishima S.Y."/>
        </authorList>
    </citation>
    <scope>NUCLEOTIDE SEQUENCE [LARGE SCALE GENOMIC DNA]</scope>
    <source>
        <strain evidence="10 11">NIES-2499</strain>
    </source>
</reference>
<evidence type="ECO:0000256" key="5">
    <source>
        <dbReference type="ARBA" id="ARBA00023242"/>
    </source>
</evidence>
<evidence type="ECO:0000259" key="7">
    <source>
        <dbReference type="PROSITE" id="PS50090"/>
    </source>
</evidence>
<dbReference type="EMBL" id="BEGY01000012">
    <property type="protein sequence ID" value="GAX75373.1"/>
    <property type="molecule type" value="Genomic_DNA"/>
</dbReference>
<dbReference type="InterPro" id="IPR009057">
    <property type="entry name" value="Homeodomain-like_sf"/>
</dbReference>
<feature type="domain" description="SANT" evidence="8">
    <location>
        <begin position="105"/>
        <end position="153"/>
    </location>
</feature>
<evidence type="ECO:0000256" key="2">
    <source>
        <dbReference type="ARBA" id="ARBA00023015"/>
    </source>
</evidence>
<feature type="domain" description="Myb-like" evidence="7">
    <location>
        <begin position="97"/>
        <end position="149"/>
    </location>
</feature>
<dbReference type="SUPFAM" id="SSF46689">
    <property type="entry name" value="Homeodomain-like"/>
    <property type="match status" value="2"/>
</dbReference>
<dbReference type="PROSITE" id="PS51294">
    <property type="entry name" value="HTH_MYB"/>
    <property type="match status" value="1"/>
</dbReference>
<dbReference type="PROSITE" id="PS51293">
    <property type="entry name" value="SANT"/>
    <property type="match status" value="1"/>
</dbReference>
<feature type="region of interest" description="Disordered" evidence="6">
    <location>
        <begin position="83"/>
        <end position="105"/>
    </location>
</feature>
<keyword evidence="2" id="KW-0805">Transcription regulation</keyword>
<dbReference type="GO" id="GO:0005634">
    <property type="term" value="C:nucleus"/>
    <property type="evidence" value="ECO:0007669"/>
    <property type="project" value="UniProtKB-SubCell"/>
</dbReference>
<dbReference type="PROSITE" id="PS50090">
    <property type="entry name" value="MYB_LIKE"/>
    <property type="match status" value="1"/>
</dbReference>